<name>A0A0C2YFR3_PARME</name>
<feature type="transmembrane region" description="Helical" evidence="1">
    <location>
        <begin position="158"/>
        <end position="181"/>
    </location>
</feature>
<protein>
    <recommendedName>
        <fullName evidence="4">DUF2232 domain-containing protein</fullName>
    </recommendedName>
</protein>
<dbReference type="EMBL" id="JXSL01000027">
    <property type="protein sequence ID" value="KIL98549.1"/>
    <property type="molecule type" value="Genomic_DNA"/>
</dbReference>
<comment type="caution">
    <text evidence="2">The sequence shown here is derived from an EMBL/GenBank/DDBJ whole genome shotgun (WGS) entry which is preliminary data.</text>
</comment>
<keyword evidence="3" id="KW-1185">Reference proteome</keyword>
<evidence type="ECO:0000313" key="2">
    <source>
        <dbReference type="EMBL" id="KIL98549.1"/>
    </source>
</evidence>
<feature type="transmembrane region" description="Helical" evidence="1">
    <location>
        <begin position="61"/>
        <end position="79"/>
    </location>
</feature>
<keyword evidence="1" id="KW-0472">Membrane</keyword>
<feature type="transmembrane region" description="Helical" evidence="1">
    <location>
        <begin position="91"/>
        <end position="116"/>
    </location>
</feature>
<dbReference type="AlphaFoldDB" id="A0A0C2YFR3"/>
<dbReference type="STRING" id="272627.CCC_01999"/>
<feature type="transmembrane region" description="Helical" evidence="1">
    <location>
        <begin position="6"/>
        <end position="24"/>
    </location>
</feature>
<accession>A0A0C2YFR3</accession>
<evidence type="ECO:0000256" key="1">
    <source>
        <dbReference type="SAM" id="Phobius"/>
    </source>
</evidence>
<keyword evidence="1" id="KW-1133">Transmembrane helix</keyword>
<evidence type="ECO:0000313" key="3">
    <source>
        <dbReference type="Proteomes" id="UP000031971"/>
    </source>
</evidence>
<feature type="transmembrane region" description="Helical" evidence="1">
    <location>
        <begin position="228"/>
        <end position="249"/>
    </location>
</feature>
<feature type="transmembrane region" description="Helical" evidence="1">
    <location>
        <begin position="261"/>
        <end position="287"/>
    </location>
</feature>
<proteinExistence type="predicted"/>
<dbReference type="Proteomes" id="UP000031971">
    <property type="component" value="Unassembled WGS sequence"/>
</dbReference>
<reference evidence="2 3" key="1">
    <citation type="submission" date="2015-01" db="EMBL/GenBank/DDBJ databases">
        <title>Genome Sequence of Magnetospirillum magnetotacticum Strain MS-1.</title>
        <authorList>
            <person name="Marinov G.K."/>
            <person name="Smalley M.D."/>
            <person name="DeSalvo G."/>
        </authorList>
    </citation>
    <scope>NUCLEOTIDE SEQUENCE [LARGE SCALE GENOMIC DNA]</scope>
    <source>
        <strain evidence="2 3">MS-1</strain>
    </source>
</reference>
<feature type="transmembrane region" description="Helical" evidence="1">
    <location>
        <begin position="202"/>
        <end position="222"/>
    </location>
</feature>
<keyword evidence="1" id="KW-0812">Transmembrane</keyword>
<feature type="transmembrane region" description="Helical" evidence="1">
    <location>
        <begin position="36"/>
        <end position="55"/>
    </location>
</feature>
<sequence>MVSSLLFLSLAKGFAAGMLLSYLAPLPLMMVGLYRGNGAVLLAGLAAAAAVALTAGGFAPLPFAVVVLLPSLVVVRQALLWRANADNNVEWYPPGLVLSWLTGIGLALIAIGALLIPDRPDGVENGGLQAWVADTIGRTLDMMAPDLTPGQRKSASEWWVPFFPAMVAGSWLAMAVVNAVTAQGFLVRLGRNRRPTPSYRELELPLWLGVVLAAAMATGATAEGDLGYVARSAVLVTLMPFGLLGLAAVHGWAAGRSNARLILAGLYGGLFLASAWVFIPVAGLGLVRFMTRFRRAGSSGGGKEE</sequence>
<gene>
    <name evidence="2" type="ORF">CCC_01999</name>
</gene>
<organism evidence="2 3">
    <name type="scientific">Paramagnetospirillum magnetotacticum MS-1</name>
    <dbReference type="NCBI Taxonomy" id="272627"/>
    <lineage>
        <taxon>Bacteria</taxon>
        <taxon>Pseudomonadati</taxon>
        <taxon>Pseudomonadota</taxon>
        <taxon>Alphaproteobacteria</taxon>
        <taxon>Rhodospirillales</taxon>
        <taxon>Magnetospirillaceae</taxon>
        <taxon>Paramagnetospirillum</taxon>
    </lineage>
</organism>
<evidence type="ECO:0008006" key="4">
    <source>
        <dbReference type="Google" id="ProtNLM"/>
    </source>
</evidence>